<dbReference type="Proteomes" id="UP000593578">
    <property type="component" value="Unassembled WGS sequence"/>
</dbReference>
<name>A0A7J8NVE1_GOSRA</name>
<dbReference type="EMBL" id="JABEZZ010000002">
    <property type="protein sequence ID" value="MBA0580893.1"/>
    <property type="molecule type" value="Genomic_DNA"/>
</dbReference>
<feature type="non-terminal residue" evidence="1">
    <location>
        <position position="106"/>
    </location>
</feature>
<evidence type="ECO:0000313" key="1">
    <source>
        <dbReference type="EMBL" id="MBA0580893.1"/>
    </source>
</evidence>
<proteinExistence type="predicted"/>
<organism evidence="1 2">
    <name type="scientific">Gossypium raimondii</name>
    <name type="common">Peruvian cotton</name>
    <name type="synonym">Gossypium klotzschianum subsp. raimondii</name>
    <dbReference type="NCBI Taxonomy" id="29730"/>
    <lineage>
        <taxon>Eukaryota</taxon>
        <taxon>Viridiplantae</taxon>
        <taxon>Streptophyta</taxon>
        <taxon>Embryophyta</taxon>
        <taxon>Tracheophyta</taxon>
        <taxon>Spermatophyta</taxon>
        <taxon>Magnoliopsida</taxon>
        <taxon>eudicotyledons</taxon>
        <taxon>Gunneridae</taxon>
        <taxon>Pentapetalae</taxon>
        <taxon>rosids</taxon>
        <taxon>malvids</taxon>
        <taxon>Malvales</taxon>
        <taxon>Malvaceae</taxon>
        <taxon>Malvoideae</taxon>
        <taxon>Gossypium</taxon>
    </lineage>
</organism>
<gene>
    <name evidence="1" type="ORF">Gorai_023093</name>
</gene>
<reference evidence="1 2" key="1">
    <citation type="journal article" date="2019" name="Genome Biol. Evol.">
        <title>Insights into the evolution of the New World diploid cottons (Gossypium, subgenus Houzingenia) based on genome sequencing.</title>
        <authorList>
            <person name="Grover C.E."/>
            <person name="Arick M.A. 2nd"/>
            <person name="Thrash A."/>
            <person name="Conover J.L."/>
            <person name="Sanders W.S."/>
            <person name="Peterson D.G."/>
            <person name="Frelichowski J.E."/>
            <person name="Scheffler J.A."/>
            <person name="Scheffler B.E."/>
            <person name="Wendel J.F."/>
        </authorList>
    </citation>
    <scope>NUCLEOTIDE SEQUENCE [LARGE SCALE GENOMIC DNA]</scope>
    <source>
        <strain evidence="1">8</strain>
        <tissue evidence="1">Leaf</tissue>
    </source>
</reference>
<dbReference type="AlphaFoldDB" id="A0A7J8NVE1"/>
<accession>A0A7J8NVE1</accession>
<evidence type="ECO:0000313" key="2">
    <source>
        <dbReference type="Proteomes" id="UP000593578"/>
    </source>
</evidence>
<protein>
    <submittedName>
        <fullName evidence="1">Uncharacterized protein</fullName>
    </submittedName>
</protein>
<sequence length="106" mass="11708">MVKVASIQNLVMSSLAILKMVGGMATSSVLPLMEQGDSLFTLLHDLYIHRCIEIWNEGVLMSRQQLDADAVLWENKGAGKRMGSNWGVFGFKSVQARLNFSGSDFL</sequence>
<comment type="caution">
    <text evidence="1">The sequence shown here is derived from an EMBL/GenBank/DDBJ whole genome shotgun (WGS) entry which is preliminary data.</text>
</comment>